<proteinExistence type="predicted"/>
<gene>
    <name evidence="1" type="ORF">E2605_18970</name>
</gene>
<dbReference type="EMBL" id="SOML01000018">
    <property type="protein sequence ID" value="TFD92188.1"/>
    <property type="molecule type" value="Genomic_DNA"/>
</dbReference>
<comment type="caution">
    <text evidence="1">The sequence shown here is derived from an EMBL/GenBank/DDBJ whole genome shotgun (WGS) entry which is preliminary data.</text>
</comment>
<organism evidence="1 2">
    <name type="scientific">Dysgonomonas capnocytophagoides</name>
    <dbReference type="NCBI Taxonomy" id="45254"/>
    <lineage>
        <taxon>Bacteria</taxon>
        <taxon>Pseudomonadati</taxon>
        <taxon>Bacteroidota</taxon>
        <taxon>Bacteroidia</taxon>
        <taxon>Bacteroidales</taxon>
        <taxon>Dysgonomonadaceae</taxon>
        <taxon>Dysgonomonas</taxon>
    </lineage>
</organism>
<name>A0A4Y8KSL1_9BACT</name>
<reference evidence="1 2" key="1">
    <citation type="submission" date="2019-03" db="EMBL/GenBank/DDBJ databases">
        <title>San Antonio Military Medical Center submission to MRSN (WRAIR), pending publication.</title>
        <authorList>
            <person name="Blyth D.M."/>
            <person name="Mccarthy S.L."/>
            <person name="Schall S.E."/>
            <person name="Stam J.A."/>
            <person name="Ong A.C."/>
            <person name="Mcgann P.T."/>
        </authorList>
    </citation>
    <scope>NUCLEOTIDE SEQUENCE [LARGE SCALE GENOMIC DNA]</scope>
    <source>
        <strain evidence="1 2">MRSN571793</strain>
    </source>
</reference>
<dbReference type="OrthoDB" id="1033123at2"/>
<accession>A0A4Y8KSL1</accession>
<protein>
    <submittedName>
        <fullName evidence="1">Uncharacterized protein</fullName>
    </submittedName>
</protein>
<evidence type="ECO:0000313" key="2">
    <source>
        <dbReference type="Proteomes" id="UP000297861"/>
    </source>
</evidence>
<dbReference type="RefSeq" id="WP_134437596.1">
    <property type="nucleotide sequence ID" value="NZ_SOML01000018.1"/>
</dbReference>
<dbReference type="AlphaFoldDB" id="A0A4Y8KSL1"/>
<evidence type="ECO:0000313" key="1">
    <source>
        <dbReference type="EMBL" id="TFD92188.1"/>
    </source>
</evidence>
<dbReference type="Proteomes" id="UP000297861">
    <property type="component" value="Unassembled WGS sequence"/>
</dbReference>
<sequence length="176" mass="20071">MSVKQVIIQESNTVSNQSVSIPFDFTNKESLPEGKNVGNSIVITPITVRTWFKIKPYFVHIDKEDIDKIIIKQGVEFDSDIRDVINKYDSLLFEVVCIGIHNKKGDMPGWFKNVLMDNCTWEDIGILLNAIIYHIGTTAFMNSITALKNVSPLDEEEIIALQQNKEKWNRKAALRS</sequence>
<keyword evidence="2" id="KW-1185">Reference proteome</keyword>